<feature type="domain" description="CCHC-type" evidence="3">
    <location>
        <begin position="115"/>
        <end position="130"/>
    </location>
</feature>
<feature type="compositionally biased region" description="Low complexity" evidence="2">
    <location>
        <begin position="634"/>
        <end position="646"/>
    </location>
</feature>
<evidence type="ECO:0000313" key="4">
    <source>
        <dbReference type="EMBL" id="KAK7951567.1"/>
    </source>
</evidence>
<sequence length="675" mass="71844">MADWNASSTVADQFGADQFGGGQSGGVSYFGDGQYGDGQTNGFDGGDQGFGTTDGGNAGGGGACYNCGKEGHNKADCPEPRVIRCRHCNEEGHYISQCPDPTCPPQEPREFTGECRSCGQQGHRAADCPDRGPMLCNNCKQEGHGAVDCKNARAIDRDDVKDVAPEDAWEMIVEGAKIRDLDDVKEGVQCYVKSTPEITYMDLETAFRNQDIGVYIIAIEKPAMLGSLTNMDLQGNLDKKYQVTYRFDARAARPREAALWPKDAEENMARLAEAGEPVNRGLSKCNNCEKYGHMAKNCPEEQTEKERVKIICFNCNEEGHRVRDCPTPRVDKFACKNCGQPGHKVADCTEPPNLDNVECRKCGEMGHFSRDCPQGGGGGGGGGCHNCGQEGHRARDCPEPKKIMCRNCDGEGHTSRECPEPKNMAKVQCRNCDEFGHESRGCPKPRDMSRVKCSNCGEMGHFKSRCSNPTVDPNSSMDPSGFGSGDAGGGFGDQGSTDTGFGGGAAGTGFGGAADSNDASFGGDWQSSGAAATCGDDIAAVYAGNFEVDKSDSTPIEFVDSEVVRAPPPIARKQDVFGPSLRNIGTQASSTAHGDTEEDDGRKTRQMAAGDGMESEEVIQFQCRIASDASLWCSSSSSSSSSRTAPPSLPLHPPPSTLTDSRPSQPGPANPPGIK</sequence>
<protein>
    <recommendedName>
        <fullName evidence="3">CCHC-type domain-containing protein</fullName>
    </recommendedName>
</protein>
<dbReference type="SMART" id="SM00343">
    <property type="entry name" value="ZnF_C2HC"/>
    <property type="match status" value="12"/>
</dbReference>
<dbReference type="Pfam" id="PF00098">
    <property type="entry name" value="zf-CCHC"/>
    <property type="match status" value="10"/>
</dbReference>
<dbReference type="InterPro" id="IPR051714">
    <property type="entry name" value="Znf_CCHC_NABP"/>
</dbReference>
<feature type="domain" description="CCHC-type" evidence="3">
    <location>
        <begin position="284"/>
        <end position="300"/>
    </location>
</feature>
<feature type="domain" description="CCHC-type" evidence="3">
    <location>
        <begin position="405"/>
        <end position="420"/>
    </location>
</feature>
<feature type="compositionally biased region" description="Gly residues" evidence="2">
    <location>
        <begin position="482"/>
        <end position="493"/>
    </location>
</feature>
<dbReference type="Gene3D" id="4.10.60.10">
    <property type="entry name" value="Zinc finger, CCHC-type"/>
    <property type="match status" value="7"/>
</dbReference>
<dbReference type="InterPro" id="IPR001878">
    <property type="entry name" value="Znf_CCHC"/>
</dbReference>
<keyword evidence="1" id="KW-0863">Zinc-finger</keyword>
<dbReference type="Proteomes" id="UP001391051">
    <property type="component" value="Unassembled WGS sequence"/>
</dbReference>
<feature type="compositionally biased region" description="Polar residues" evidence="2">
    <location>
        <begin position="583"/>
        <end position="593"/>
    </location>
</feature>
<feature type="compositionally biased region" description="Polar residues" evidence="2">
    <location>
        <begin position="467"/>
        <end position="478"/>
    </location>
</feature>
<organism evidence="4 5">
    <name type="scientific">Apiospora aurea</name>
    <dbReference type="NCBI Taxonomy" id="335848"/>
    <lineage>
        <taxon>Eukaryota</taxon>
        <taxon>Fungi</taxon>
        <taxon>Dikarya</taxon>
        <taxon>Ascomycota</taxon>
        <taxon>Pezizomycotina</taxon>
        <taxon>Sordariomycetes</taxon>
        <taxon>Xylariomycetidae</taxon>
        <taxon>Amphisphaeriales</taxon>
        <taxon>Apiosporaceae</taxon>
        <taxon>Apiospora</taxon>
    </lineage>
</organism>
<feature type="domain" description="CCHC-type" evidence="3">
    <location>
        <begin position="84"/>
        <end position="100"/>
    </location>
</feature>
<feature type="domain" description="CCHC-type" evidence="3">
    <location>
        <begin position="312"/>
        <end position="326"/>
    </location>
</feature>
<feature type="region of interest" description="Disordered" evidence="2">
    <location>
        <begin position="467"/>
        <end position="495"/>
    </location>
</feature>
<feature type="domain" description="CCHC-type" evidence="3">
    <location>
        <begin position="359"/>
        <end position="374"/>
    </location>
</feature>
<accession>A0ABR1QC53</accession>
<comment type="caution">
    <text evidence="4">The sequence shown here is derived from an EMBL/GenBank/DDBJ whole genome shotgun (WGS) entry which is preliminary data.</text>
</comment>
<feature type="domain" description="CCHC-type" evidence="3">
    <location>
        <begin position="452"/>
        <end position="468"/>
    </location>
</feature>
<gene>
    <name evidence="4" type="ORF">PG986_007295</name>
</gene>
<dbReference type="PROSITE" id="PS50158">
    <property type="entry name" value="ZF_CCHC"/>
    <property type="match status" value="11"/>
</dbReference>
<feature type="domain" description="CCHC-type" evidence="3">
    <location>
        <begin position="384"/>
        <end position="399"/>
    </location>
</feature>
<proteinExistence type="predicted"/>
<feature type="domain" description="CCHC-type" evidence="3">
    <location>
        <begin position="429"/>
        <end position="444"/>
    </location>
</feature>
<feature type="domain" description="CCHC-type" evidence="3">
    <location>
        <begin position="335"/>
        <end position="350"/>
    </location>
</feature>
<dbReference type="GeneID" id="92076579"/>
<evidence type="ECO:0000256" key="1">
    <source>
        <dbReference type="PROSITE-ProRule" id="PRU00047"/>
    </source>
</evidence>
<feature type="region of interest" description="Disordered" evidence="2">
    <location>
        <begin position="632"/>
        <end position="675"/>
    </location>
</feature>
<keyword evidence="1" id="KW-0862">Zinc</keyword>
<evidence type="ECO:0000259" key="3">
    <source>
        <dbReference type="PROSITE" id="PS50158"/>
    </source>
</evidence>
<feature type="region of interest" description="Disordered" evidence="2">
    <location>
        <begin position="570"/>
        <end position="616"/>
    </location>
</feature>
<feature type="compositionally biased region" description="Pro residues" evidence="2">
    <location>
        <begin position="647"/>
        <end position="656"/>
    </location>
</feature>
<feature type="domain" description="CCHC-type" evidence="3">
    <location>
        <begin position="64"/>
        <end position="79"/>
    </location>
</feature>
<dbReference type="RefSeq" id="XP_066699629.1">
    <property type="nucleotide sequence ID" value="XM_066843517.1"/>
</dbReference>
<name>A0ABR1QC53_9PEZI</name>
<keyword evidence="5" id="KW-1185">Reference proteome</keyword>
<dbReference type="PANTHER" id="PTHR23002">
    <property type="entry name" value="ZINC FINGER CCHC DOMAIN CONTAINING PROTEIN"/>
    <property type="match status" value="1"/>
</dbReference>
<keyword evidence="1" id="KW-0479">Metal-binding</keyword>
<evidence type="ECO:0000313" key="5">
    <source>
        <dbReference type="Proteomes" id="UP001391051"/>
    </source>
</evidence>
<dbReference type="SUPFAM" id="SSF57756">
    <property type="entry name" value="Retrovirus zinc finger-like domains"/>
    <property type="match status" value="6"/>
</dbReference>
<feature type="compositionally biased region" description="Pro residues" evidence="2">
    <location>
        <begin position="665"/>
        <end position="675"/>
    </location>
</feature>
<evidence type="ECO:0000256" key="2">
    <source>
        <dbReference type="SAM" id="MobiDB-lite"/>
    </source>
</evidence>
<reference evidence="4 5" key="1">
    <citation type="submission" date="2023-01" db="EMBL/GenBank/DDBJ databases">
        <title>Analysis of 21 Apiospora genomes using comparative genomics revels a genus with tremendous synthesis potential of carbohydrate active enzymes and secondary metabolites.</title>
        <authorList>
            <person name="Sorensen T."/>
        </authorList>
    </citation>
    <scope>NUCLEOTIDE SEQUENCE [LARGE SCALE GENOMIC DNA]</scope>
    <source>
        <strain evidence="4 5">CBS 24483</strain>
    </source>
</reference>
<dbReference type="EMBL" id="JAQQWE010000005">
    <property type="protein sequence ID" value="KAK7951567.1"/>
    <property type="molecule type" value="Genomic_DNA"/>
</dbReference>
<dbReference type="InterPro" id="IPR036875">
    <property type="entry name" value="Znf_CCHC_sf"/>
</dbReference>